<dbReference type="InterPro" id="IPR000868">
    <property type="entry name" value="Isochorismatase-like_dom"/>
</dbReference>
<dbReference type="PANTHER" id="PTHR43540:SF6">
    <property type="entry name" value="ISOCHORISMATASE-LIKE DOMAIN-CONTAINING PROTEIN"/>
    <property type="match status" value="1"/>
</dbReference>
<dbReference type="InterPro" id="IPR036380">
    <property type="entry name" value="Isochorismatase-like_sf"/>
</dbReference>
<proteinExistence type="predicted"/>
<name>A0A2U9T570_9GAMM</name>
<dbReference type="SUPFAM" id="SSF52499">
    <property type="entry name" value="Isochorismatase-like hydrolases"/>
    <property type="match status" value="1"/>
</dbReference>
<evidence type="ECO:0000313" key="3">
    <source>
        <dbReference type="EMBL" id="AWV06525.1"/>
    </source>
</evidence>
<dbReference type="KEGG" id="lmb:C9I47_0804"/>
<dbReference type="RefSeq" id="WP_111265690.1">
    <property type="nucleotide sequence ID" value="NZ_CP029843.1"/>
</dbReference>
<gene>
    <name evidence="3" type="ORF">C9I47_0804</name>
</gene>
<dbReference type="OrthoDB" id="1157330at2"/>
<dbReference type="Pfam" id="PF00857">
    <property type="entry name" value="Isochorismatase"/>
    <property type="match status" value="1"/>
</dbReference>
<dbReference type="Gene3D" id="3.40.50.850">
    <property type="entry name" value="Isochorismatase-like"/>
    <property type="match status" value="1"/>
</dbReference>
<dbReference type="InterPro" id="IPR050272">
    <property type="entry name" value="Isochorismatase-like_hydrls"/>
</dbReference>
<dbReference type="GO" id="GO:0016787">
    <property type="term" value="F:hydrolase activity"/>
    <property type="evidence" value="ECO:0007669"/>
    <property type="project" value="UniProtKB-KW"/>
</dbReference>
<feature type="domain" description="Isochorismatase-like" evidence="2">
    <location>
        <begin position="10"/>
        <end position="153"/>
    </location>
</feature>
<organism evidence="3 4">
    <name type="scientific">Marilutibacter maris</name>
    <dbReference type="NCBI Taxonomy" id="1605891"/>
    <lineage>
        <taxon>Bacteria</taxon>
        <taxon>Pseudomonadati</taxon>
        <taxon>Pseudomonadota</taxon>
        <taxon>Gammaproteobacteria</taxon>
        <taxon>Lysobacterales</taxon>
        <taxon>Lysobacteraceae</taxon>
        <taxon>Marilutibacter</taxon>
    </lineage>
</organism>
<sequence length="213" mass="23001">MNTPAPRKRALIVVDVQNEYFEGQLPIEYPPPRQSLANIGRAMDAARAAGVPVVVVQHTEPSDSPAFADGSPNWALHPEVAGRPRDHYVNKSMASVFTGTGLREWLAERGIDTITVIGYMTHNCDAATVFEAAHSGLAVEFLSDATGTLPYENAAGHASAEEIHRVFSVVFHSNFAAVLDTARWAGLLDSDEAVLADNPVASNRRARERQQAA</sequence>
<reference evidence="3 4" key="1">
    <citation type="submission" date="2018-05" db="EMBL/GenBank/DDBJ databases">
        <title>The complete genome of Lysobacter maris HZ9B, a marine bacterium antagonistic against terrestrial plant pathogens.</title>
        <authorList>
            <person name="Zhang X.-Q."/>
        </authorList>
    </citation>
    <scope>NUCLEOTIDE SEQUENCE [LARGE SCALE GENOMIC DNA]</scope>
    <source>
        <strain evidence="3 4">HZ9B</strain>
    </source>
</reference>
<dbReference type="AlphaFoldDB" id="A0A2U9T570"/>
<dbReference type="Proteomes" id="UP000249447">
    <property type="component" value="Chromosome"/>
</dbReference>
<evidence type="ECO:0000313" key="4">
    <source>
        <dbReference type="Proteomes" id="UP000249447"/>
    </source>
</evidence>
<keyword evidence="1 3" id="KW-0378">Hydrolase</keyword>
<evidence type="ECO:0000256" key="1">
    <source>
        <dbReference type="ARBA" id="ARBA00022801"/>
    </source>
</evidence>
<dbReference type="CDD" id="cd01014">
    <property type="entry name" value="nicotinamidase_related"/>
    <property type="match status" value="1"/>
</dbReference>
<dbReference type="EMBL" id="CP029843">
    <property type="protein sequence ID" value="AWV06525.1"/>
    <property type="molecule type" value="Genomic_DNA"/>
</dbReference>
<dbReference type="PANTHER" id="PTHR43540">
    <property type="entry name" value="PEROXYUREIDOACRYLATE/UREIDOACRYLATE AMIDOHYDROLASE-RELATED"/>
    <property type="match status" value="1"/>
</dbReference>
<evidence type="ECO:0000259" key="2">
    <source>
        <dbReference type="Pfam" id="PF00857"/>
    </source>
</evidence>
<accession>A0A2U9T570</accession>
<protein>
    <submittedName>
        <fullName evidence="3">Isochorismatase hydrolase</fullName>
    </submittedName>
</protein>
<keyword evidence="4" id="KW-1185">Reference proteome</keyword>